<keyword evidence="7" id="KW-0969">Cilium</keyword>
<feature type="coiled-coil region" evidence="10">
    <location>
        <begin position="144"/>
        <end position="185"/>
    </location>
</feature>
<dbReference type="InterPro" id="IPR042541">
    <property type="entry name" value="BART_sf"/>
</dbReference>
<evidence type="ECO:0000256" key="2">
    <source>
        <dbReference type="ARBA" id="ARBA00004496"/>
    </source>
</evidence>
<feature type="non-terminal residue" evidence="12">
    <location>
        <position position="1"/>
    </location>
</feature>
<dbReference type="Gene3D" id="1.20.1520.10">
    <property type="entry name" value="ADP-ribosylation factor-like 2-binding protein, domain"/>
    <property type="match status" value="1"/>
</dbReference>
<evidence type="ECO:0000256" key="8">
    <source>
        <dbReference type="ARBA" id="ARBA00023273"/>
    </source>
</evidence>
<proteinExistence type="inferred from homology"/>
<evidence type="ECO:0000256" key="5">
    <source>
        <dbReference type="ARBA" id="ARBA00022490"/>
    </source>
</evidence>
<protein>
    <recommendedName>
        <fullName evidence="4">Cilia- and flagella-associated protein 36</fullName>
    </recommendedName>
    <alternativeName>
        <fullName evidence="9">Coiled-coil domain-containing protein 104</fullName>
    </alternativeName>
</protein>
<evidence type="ECO:0000256" key="9">
    <source>
        <dbReference type="ARBA" id="ARBA00031593"/>
    </source>
</evidence>
<dbReference type="InterPro" id="IPR023379">
    <property type="entry name" value="BART_dom"/>
</dbReference>
<dbReference type="GO" id="GO:0097546">
    <property type="term" value="C:ciliary base"/>
    <property type="evidence" value="ECO:0007669"/>
    <property type="project" value="TreeGrafter"/>
</dbReference>
<dbReference type="GO" id="GO:0005930">
    <property type="term" value="C:axoneme"/>
    <property type="evidence" value="ECO:0007669"/>
    <property type="project" value="TreeGrafter"/>
</dbReference>
<dbReference type="EMBL" id="JARKIK010000098">
    <property type="protein sequence ID" value="KAK8721806.1"/>
    <property type="molecule type" value="Genomic_DNA"/>
</dbReference>
<evidence type="ECO:0000256" key="3">
    <source>
        <dbReference type="ARBA" id="ARBA00007460"/>
    </source>
</evidence>
<dbReference type="Proteomes" id="UP001445076">
    <property type="component" value="Unassembled WGS sequence"/>
</dbReference>
<comment type="subcellular location">
    <subcellularLocation>
        <location evidence="1">Cell projection</location>
        <location evidence="1">Cilium</location>
    </subcellularLocation>
    <subcellularLocation>
        <location evidence="2">Cytoplasm</location>
    </subcellularLocation>
</comment>
<comment type="similarity">
    <text evidence="3">Belongs to the CFAP36 family.</text>
</comment>
<dbReference type="InterPro" id="IPR038888">
    <property type="entry name" value="CFAP36"/>
</dbReference>
<gene>
    <name evidence="12" type="ORF">OTU49_012580</name>
</gene>
<evidence type="ECO:0000256" key="6">
    <source>
        <dbReference type="ARBA" id="ARBA00023054"/>
    </source>
</evidence>
<name>A0AAW0VZZ3_CHEQU</name>
<evidence type="ECO:0000256" key="10">
    <source>
        <dbReference type="SAM" id="Coils"/>
    </source>
</evidence>
<keyword evidence="5" id="KW-0963">Cytoplasm</keyword>
<evidence type="ECO:0000256" key="7">
    <source>
        <dbReference type="ARBA" id="ARBA00023069"/>
    </source>
</evidence>
<accession>A0AAW0VZZ3</accession>
<evidence type="ECO:0000259" key="11">
    <source>
        <dbReference type="Pfam" id="PF11527"/>
    </source>
</evidence>
<dbReference type="AlphaFoldDB" id="A0AAW0VZZ3"/>
<evidence type="ECO:0000256" key="1">
    <source>
        <dbReference type="ARBA" id="ARBA00004138"/>
    </source>
</evidence>
<keyword evidence="13" id="KW-1185">Reference proteome</keyword>
<dbReference type="PANTHER" id="PTHR21532">
    <property type="entry name" value="PHOSPHODIESTERASE HL"/>
    <property type="match status" value="1"/>
</dbReference>
<feature type="domain" description="BART" evidence="11">
    <location>
        <begin position="4"/>
        <end position="80"/>
    </location>
</feature>
<keyword evidence="6 10" id="KW-0175">Coiled coil</keyword>
<sequence>ADLEEDESHHKIHEEYKTLVDFMLGSYMEDMGINPEQFEEACGKAAINTPFHQTLFEQVWAADDFEIFKRMMIQKNIELQLQALEILQQRYGIIPESFTPCDGLPQGEQEILEQVISTTDMTKEEQHVLEEIKKKSLEDHQALQEGLDAETRDLERALVESKEEKERLEQERDREKQMLEEALKLSLSDTPGEVT</sequence>
<dbReference type="PANTHER" id="PTHR21532:SF0">
    <property type="entry name" value="CILIA- AND FLAGELLA-ASSOCIATED PROTEIN 36"/>
    <property type="match status" value="1"/>
</dbReference>
<organism evidence="12 13">
    <name type="scientific">Cherax quadricarinatus</name>
    <name type="common">Australian red claw crayfish</name>
    <dbReference type="NCBI Taxonomy" id="27406"/>
    <lineage>
        <taxon>Eukaryota</taxon>
        <taxon>Metazoa</taxon>
        <taxon>Ecdysozoa</taxon>
        <taxon>Arthropoda</taxon>
        <taxon>Crustacea</taxon>
        <taxon>Multicrustacea</taxon>
        <taxon>Malacostraca</taxon>
        <taxon>Eumalacostraca</taxon>
        <taxon>Eucarida</taxon>
        <taxon>Decapoda</taxon>
        <taxon>Pleocyemata</taxon>
        <taxon>Astacidea</taxon>
        <taxon>Parastacoidea</taxon>
        <taxon>Parastacidae</taxon>
        <taxon>Cherax</taxon>
    </lineage>
</organism>
<keyword evidence="8" id="KW-0966">Cell projection</keyword>
<evidence type="ECO:0000313" key="12">
    <source>
        <dbReference type="EMBL" id="KAK8721806.1"/>
    </source>
</evidence>
<reference evidence="12 13" key="1">
    <citation type="journal article" date="2024" name="BMC Genomics">
        <title>Genome assembly of redclaw crayfish (Cherax quadricarinatus) provides insights into its immune adaptation and hypoxia tolerance.</title>
        <authorList>
            <person name="Liu Z."/>
            <person name="Zheng J."/>
            <person name="Li H."/>
            <person name="Fang K."/>
            <person name="Wang S."/>
            <person name="He J."/>
            <person name="Zhou D."/>
            <person name="Weng S."/>
            <person name="Chi M."/>
            <person name="Gu Z."/>
            <person name="He J."/>
            <person name="Li F."/>
            <person name="Wang M."/>
        </authorList>
    </citation>
    <scope>NUCLEOTIDE SEQUENCE [LARGE SCALE GENOMIC DNA]</scope>
    <source>
        <strain evidence="12">ZL_2023a</strain>
    </source>
</reference>
<feature type="non-terminal residue" evidence="12">
    <location>
        <position position="195"/>
    </location>
</feature>
<evidence type="ECO:0000313" key="13">
    <source>
        <dbReference type="Proteomes" id="UP001445076"/>
    </source>
</evidence>
<dbReference type="Pfam" id="PF11527">
    <property type="entry name" value="ARL2_Bind_BART"/>
    <property type="match status" value="1"/>
</dbReference>
<evidence type="ECO:0000256" key="4">
    <source>
        <dbReference type="ARBA" id="ARBA00021815"/>
    </source>
</evidence>
<comment type="caution">
    <text evidence="12">The sequence shown here is derived from an EMBL/GenBank/DDBJ whole genome shotgun (WGS) entry which is preliminary data.</text>
</comment>